<accession>A0A1E4TY25</accession>
<dbReference type="Proteomes" id="UP000094236">
    <property type="component" value="Unassembled WGS sequence"/>
</dbReference>
<evidence type="ECO:0000313" key="2">
    <source>
        <dbReference type="EMBL" id="ODV96665.1"/>
    </source>
</evidence>
<feature type="region of interest" description="Disordered" evidence="1">
    <location>
        <begin position="1"/>
        <end position="23"/>
    </location>
</feature>
<proteinExistence type="predicted"/>
<sequence>MLSGKNHSDTYSTTYIHSPNATKPSTANIGSNAHGNVHGNGNEIGSTPDYLKINSNLETDENRPEPVKTPSIDEIVFQKKPALLQRQNTTNYKKEVEHHRKNSESKLKPKNDNCFDLQYHISNAESYVINNTKGSDAKTSCNSAASDAELHVHSMRNFGESCRGLLPHPPSFNSKEQVQSLESESALDTTENKDNCEDVDNINDISQLKRRLSWWNS</sequence>
<reference evidence="3" key="1">
    <citation type="submission" date="2016-05" db="EMBL/GenBank/DDBJ databases">
        <title>Comparative genomics of biotechnologically important yeasts.</title>
        <authorList>
            <consortium name="DOE Joint Genome Institute"/>
            <person name="Riley R."/>
            <person name="Haridas S."/>
            <person name="Wolfe K.H."/>
            <person name="Lopes M.R."/>
            <person name="Hittinger C.T."/>
            <person name="Goker M."/>
            <person name="Salamov A."/>
            <person name="Wisecaver J."/>
            <person name="Long T.M."/>
            <person name="Aerts A.L."/>
            <person name="Barry K."/>
            <person name="Choi C."/>
            <person name="Clum A."/>
            <person name="Coughlan A.Y."/>
            <person name="Deshpande S."/>
            <person name="Douglass A.P."/>
            <person name="Hanson S.J."/>
            <person name="Klenk H.-P."/>
            <person name="Labutti K."/>
            <person name="Lapidus A."/>
            <person name="Lindquist E."/>
            <person name="Lipzen A."/>
            <person name="Meier-Kolthoff J.P."/>
            <person name="Ohm R.A."/>
            <person name="Otillar R.P."/>
            <person name="Pangilinan J."/>
            <person name="Peng Y."/>
            <person name="Rokas A."/>
            <person name="Rosa C.A."/>
            <person name="Scheuner C."/>
            <person name="Sibirny A.A."/>
            <person name="Slot J.C."/>
            <person name="Stielow J.B."/>
            <person name="Sun H."/>
            <person name="Kurtzman C.P."/>
            <person name="Blackwell M."/>
            <person name="Grigoriev I.V."/>
            <person name="Jeffries T.W."/>
        </authorList>
    </citation>
    <scope>NUCLEOTIDE SEQUENCE [LARGE SCALE GENOMIC DNA]</scope>
    <source>
        <strain evidence="3">NRRL Y-2460</strain>
    </source>
</reference>
<evidence type="ECO:0000313" key="3">
    <source>
        <dbReference type="Proteomes" id="UP000094236"/>
    </source>
</evidence>
<organism evidence="2 3">
    <name type="scientific">Pachysolen tannophilus NRRL Y-2460</name>
    <dbReference type="NCBI Taxonomy" id="669874"/>
    <lineage>
        <taxon>Eukaryota</taxon>
        <taxon>Fungi</taxon>
        <taxon>Dikarya</taxon>
        <taxon>Ascomycota</taxon>
        <taxon>Saccharomycotina</taxon>
        <taxon>Pichiomycetes</taxon>
        <taxon>Pachysolenaceae</taxon>
        <taxon>Pachysolen</taxon>
    </lineage>
</organism>
<dbReference type="EMBL" id="KV454012">
    <property type="protein sequence ID" value="ODV96665.1"/>
    <property type="molecule type" value="Genomic_DNA"/>
</dbReference>
<protein>
    <submittedName>
        <fullName evidence="2">Uncharacterized protein</fullName>
    </submittedName>
</protein>
<gene>
    <name evidence="2" type="ORF">PACTADRAFT_74290</name>
</gene>
<name>A0A1E4TY25_PACTA</name>
<evidence type="ECO:0000256" key="1">
    <source>
        <dbReference type="SAM" id="MobiDB-lite"/>
    </source>
</evidence>
<feature type="compositionally biased region" description="Polar residues" evidence="1">
    <location>
        <begin position="9"/>
        <end position="23"/>
    </location>
</feature>
<keyword evidence="3" id="KW-1185">Reference proteome</keyword>
<dbReference type="AlphaFoldDB" id="A0A1E4TY25"/>